<dbReference type="InterPro" id="IPR019791">
    <property type="entry name" value="Haem_peroxidase_animal"/>
</dbReference>
<proteinExistence type="predicted"/>
<dbReference type="SUPFAM" id="SSF48113">
    <property type="entry name" value="Heme-dependent peroxidases"/>
    <property type="match status" value="1"/>
</dbReference>
<dbReference type="InterPro" id="IPR037120">
    <property type="entry name" value="Haem_peroxidase_sf_animal"/>
</dbReference>
<keyword evidence="1" id="KW-0560">Oxidoreductase</keyword>
<keyword evidence="2" id="KW-0408">Iron</keyword>
<reference evidence="3" key="1">
    <citation type="submission" date="2016-04" db="UniProtKB">
        <authorList>
            <consortium name="WormBaseParasite"/>
        </authorList>
    </citation>
    <scope>IDENTIFICATION</scope>
</reference>
<evidence type="ECO:0000313" key="3">
    <source>
        <dbReference type="WBParaSite" id="HPLM_0000665101-mRNA-1"/>
    </source>
</evidence>
<dbReference type="WBParaSite" id="HPLM_0000665101-mRNA-1">
    <property type="protein sequence ID" value="HPLM_0000665101-mRNA-1"/>
    <property type="gene ID" value="HPLM_0000665101"/>
</dbReference>
<organism evidence="3">
    <name type="scientific">Haemonchus placei</name>
    <name type="common">Barber's pole worm</name>
    <dbReference type="NCBI Taxonomy" id="6290"/>
    <lineage>
        <taxon>Eukaryota</taxon>
        <taxon>Metazoa</taxon>
        <taxon>Ecdysozoa</taxon>
        <taxon>Nematoda</taxon>
        <taxon>Chromadorea</taxon>
        <taxon>Rhabditida</taxon>
        <taxon>Rhabditina</taxon>
        <taxon>Rhabditomorpha</taxon>
        <taxon>Strongyloidea</taxon>
        <taxon>Trichostrongylidae</taxon>
        <taxon>Haemonchus</taxon>
    </lineage>
</organism>
<dbReference type="PANTHER" id="PTHR11475">
    <property type="entry name" value="OXIDASE/PEROXIDASE"/>
    <property type="match status" value="1"/>
</dbReference>
<keyword evidence="1" id="KW-0575">Peroxidase</keyword>
<sequence>LTVMHTFWMREHNRIAMKLAALNPQWTDEIIYQETRRIVVAELQHIIFSEFLPKLIGLDLLNAQGLVPLKSGYYTGYDETCDASISHPFATAAFRFGHTLIRRMFPRMNYNYKNMSEPIDLAGHFGHVGPLYDREGGGLDSMLMGLLGTPSMAFDRHITNAVRNHLFMRRGEPTSGMDLIEFCGLRRARTFSDLKHEMDAESVAALSSLYESVDDIDLFPGLVSERPLKGALLGPTMSCILAEQFGRLKKCDRFFYENDGVAKFSPGQLSEIRKIRLSSILCANSRYLRTIQPNVFDVPDDLMYDFYALFYTKTFAFVSSLILRSPEQEPSAELHKERKLVLYLRMSRLQ</sequence>
<dbReference type="InterPro" id="IPR010255">
    <property type="entry name" value="Haem_peroxidase_sf"/>
</dbReference>
<dbReference type="PRINTS" id="PR00457">
    <property type="entry name" value="ANPEROXIDASE"/>
</dbReference>
<protein>
    <submittedName>
        <fullName evidence="3">Peroxidase</fullName>
    </submittedName>
</protein>
<dbReference type="GO" id="GO:0004601">
    <property type="term" value="F:peroxidase activity"/>
    <property type="evidence" value="ECO:0007669"/>
    <property type="project" value="UniProtKB-KW"/>
</dbReference>
<keyword evidence="2" id="KW-0479">Metal-binding</keyword>
<dbReference type="Gene3D" id="1.10.640.10">
    <property type="entry name" value="Haem peroxidase domain superfamily, animal type"/>
    <property type="match status" value="1"/>
</dbReference>
<dbReference type="Pfam" id="PF03098">
    <property type="entry name" value="An_peroxidase"/>
    <property type="match status" value="2"/>
</dbReference>
<dbReference type="PROSITE" id="PS50292">
    <property type="entry name" value="PEROXIDASE_3"/>
    <property type="match status" value="1"/>
</dbReference>
<dbReference type="GO" id="GO:0046872">
    <property type="term" value="F:metal ion binding"/>
    <property type="evidence" value="ECO:0007669"/>
    <property type="project" value="UniProtKB-KW"/>
</dbReference>
<evidence type="ECO:0000256" key="1">
    <source>
        <dbReference type="ARBA" id="ARBA00022559"/>
    </source>
</evidence>
<dbReference type="GO" id="GO:0020037">
    <property type="term" value="F:heme binding"/>
    <property type="evidence" value="ECO:0007669"/>
    <property type="project" value="InterPro"/>
</dbReference>
<dbReference type="OMA" id="RLVIAEW"/>
<accession>A0A0N4W8T7</accession>
<dbReference type="PANTHER" id="PTHR11475:SF133">
    <property type="entry name" value="PEROXIDASE"/>
    <property type="match status" value="1"/>
</dbReference>
<name>A0A0N4W8T7_HAEPC</name>
<dbReference type="CDD" id="cd09823">
    <property type="entry name" value="peroxinectin_like"/>
    <property type="match status" value="1"/>
</dbReference>
<keyword evidence="2" id="KW-0349">Heme</keyword>
<evidence type="ECO:0000256" key="2">
    <source>
        <dbReference type="PIRSR" id="PIRSR619791-2"/>
    </source>
</evidence>
<dbReference type="AlphaFoldDB" id="A0A0N4W8T7"/>
<feature type="binding site" description="axial binding residue" evidence="2">
    <location>
        <position position="98"/>
    </location>
    <ligand>
        <name>heme b</name>
        <dbReference type="ChEBI" id="CHEBI:60344"/>
    </ligand>
    <ligandPart>
        <name>Fe</name>
        <dbReference type="ChEBI" id="CHEBI:18248"/>
    </ligandPart>
</feature>
<dbReference type="GO" id="GO:0006979">
    <property type="term" value="P:response to oxidative stress"/>
    <property type="evidence" value="ECO:0007669"/>
    <property type="project" value="InterPro"/>
</dbReference>